<evidence type="ECO:0000259" key="1">
    <source>
        <dbReference type="Pfam" id="PF13175"/>
    </source>
</evidence>
<evidence type="ECO:0000313" key="2">
    <source>
        <dbReference type="EMBL" id="KLE00223.1"/>
    </source>
</evidence>
<dbReference type="InterPro" id="IPR041685">
    <property type="entry name" value="AAA_GajA/Old/RecF-like"/>
</dbReference>
<dbReference type="SUPFAM" id="SSF52540">
    <property type="entry name" value="P-loop containing nucleoside triphosphate hydrolases"/>
    <property type="match status" value="1"/>
</dbReference>
<gene>
    <name evidence="2" type="ORF">AF76_08120</name>
</gene>
<dbReference type="RefSeq" id="WP_046991958.1">
    <property type="nucleotide sequence ID" value="NZ_JAIS01000088.1"/>
</dbReference>
<dbReference type="Gene3D" id="3.40.50.300">
    <property type="entry name" value="P-loop containing nucleotide triphosphate hydrolases"/>
    <property type="match status" value="1"/>
</dbReference>
<dbReference type="PANTHER" id="PTHR43581:SF2">
    <property type="entry name" value="EXCINUCLEASE ATPASE SUBUNIT"/>
    <property type="match status" value="1"/>
</dbReference>
<name>A0A837J4H6_9BACT</name>
<dbReference type="Proteomes" id="UP000035526">
    <property type="component" value="Unassembled WGS sequence"/>
</dbReference>
<comment type="caution">
    <text evidence="2">The sequence shown here is derived from an EMBL/GenBank/DDBJ whole genome shotgun (WGS) entry which is preliminary data.</text>
</comment>
<dbReference type="EMBL" id="JAIS01000088">
    <property type="protein sequence ID" value="KLE00223.1"/>
    <property type="molecule type" value="Genomic_DNA"/>
</dbReference>
<reference evidence="2 3" key="1">
    <citation type="submission" date="2014-01" db="EMBL/GenBank/DDBJ databases">
        <title>Development of a Comparative Genomic Fingerprinting Assay for High Resolution Genotyping of Arcobacter butzleri.</title>
        <authorList>
            <person name="Webb A.L."/>
            <person name="Inglis G.D."/>
            <person name="Kruczkiewicz P."/>
            <person name="Selinger L.B."/>
            <person name="Taboada E.N."/>
        </authorList>
    </citation>
    <scope>NUCLEOTIDE SEQUENCE [LARGE SCALE GENOMIC DNA]</scope>
    <source>
        <strain evidence="2 3">L351</strain>
    </source>
</reference>
<dbReference type="InterPro" id="IPR027417">
    <property type="entry name" value="P-loop_NTPase"/>
</dbReference>
<accession>A0A837J4H6</accession>
<organism evidence="2 3">
    <name type="scientific">Aliarcobacter butzleri L351</name>
    <dbReference type="NCBI Taxonomy" id="1447259"/>
    <lineage>
        <taxon>Bacteria</taxon>
        <taxon>Pseudomonadati</taxon>
        <taxon>Campylobacterota</taxon>
        <taxon>Epsilonproteobacteria</taxon>
        <taxon>Campylobacterales</taxon>
        <taxon>Arcobacteraceae</taxon>
        <taxon>Aliarcobacter</taxon>
    </lineage>
</organism>
<protein>
    <recommendedName>
        <fullName evidence="1">Endonuclease GajA/Old nuclease/RecF-like AAA domain-containing protein</fullName>
    </recommendedName>
</protein>
<feature type="domain" description="Endonuclease GajA/Old nuclease/RecF-like AAA" evidence="1">
    <location>
        <begin position="4"/>
        <end position="370"/>
    </location>
</feature>
<dbReference type="CDD" id="cd00267">
    <property type="entry name" value="ABC_ATPase"/>
    <property type="match status" value="1"/>
</dbReference>
<evidence type="ECO:0000313" key="3">
    <source>
        <dbReference type="Proteomes" id="UP000035526"/>
    </source>
</evidence>
<proteinExistence type="predicted"/>
<sequence>MFNSDIVINNLGPISKANINLKNLTVFVGQNNTGKTYLLSCLFFFQTNDFKKILSEIIKDNTNRYSFNNNDFSIKDSQKILENIFNDISKIDVLDSMNFNASNYINKSTFQFSVPEIVKNDIYLVSDVISKDNILVNTILKLIMNKKKVKDVFDMLNLPSSKMMQDESYFNKFTKFMVSVFGINDAHEMFLRSICFKFFNLQHDKERSSYMFPVERAGINKFFYEAIYKLNETNLALKSFIEFKLKLNNDTLNNQFNKTSFYDIARTLETELFKGGKIWNEKISENTFQIIFFNKDNQKFTLDNFSSSINELSVFILYLKYYAKEGDVIFIDEPEISLHPDSQRILVRFLSELSKIGLKFVIITHSDYIVKELNNLICIKDISSENKISLKHYYSEKNELDYNLTRVYSIYEEENDVVIRQAEEGEYGFEEKLFTNAINSISGDSNKIFSLIQSNFGEKININIEELYE</sequence>
<dbReference type="InterPro" id="IPR051396">
    <property type="entry name" value="Bact_Antivir_Def_Nuclease"/>
</dbReference>
<dbReference type="PANTHER" id="PTHR43581">
    <property type="entry name" value="ATP/GTP PHOSPHATASE"/>
    <property type="match status" value="1"/>
</dbReference>
<dbReference type="Pfam" id="PF13175">
    <property type="entry name" value="AAA_15"/>
    <property type="match status" value="1"/>
</dbReference>
<dbReference type="AlphaFoldDB" id="A0A837J4H6"/>